<accession>B6K4N4</accession>
<feature type="compositionally biased region" description="Polar residues" evidence="12">
    <location>
        <begin position="462"/>
        <end position="480"/>
    </location>
</feature>
<dbReference type="OrthoDB" id="27823at2759"/>
<dbReference type="GO" id="GO:0007010">
    <property type="term" value="P:cytoskeleton organization"/>
    <property type="evidence" value="ECO:0000318"/>
    <property type="project" value="GO_Central"/>
</dbReference>
<evidence type="ECO:0000313" key="17">
    <source>
        <dbReference type="Proteomes" id="UP000001744"/>
    </source>
</evidence>
<evidence type="ECO:0000256" key="11">
    <source>
        <dbReference type="PROSITE-ProRule" id="PRU01077"/>
    </source>
</evidence>
<name>B6K4N4_SCHJY</name>
<feature type="compositionally biased region" description="Low complexity" evidence="12">
    <location>
        <begin position="342"/>
        <end position="351"/>
    </location>
</feature>
<dbReference type="InterPro" id="IPR001060">
    <property type="entry name" value="FCH_dom"/>
</dbReference>
<evidence type="ECO:0000256" key="8">
    <source>
        <dbReference type="ARBA" id="ARBA00023212"/>
    </source>
</evidence>
<dbReference type="SMART" id="SM00055">
    <property type="entry name" value="FCH"/>
    <property type="match status" value="1"/>
</dbReference>
<dbReference type="GO" id="GO:0005543">
    <property type="term" value="F:phospholipid binding"/>
    <property type="evidence" value="ECO:0000318"/>
    <property type="project" value="GO_Central"/>
</dbReference>
<dbReference type="GO" id="GO:0043332">
    <property type="term" value="C:mating projection tip"/>
    <property type="evidence" value="ECO:0007669"/>
    <property type="project" value="EnsemblFungi"/>
</dbReference>
<dbReference type="GO" id="GO:0032153">
    <property type="term" value="C:cell division site"/>
    <property type="evidence" value="ECO:0000318"/>
    <property type="project" value="GO_Central"/>
</dbReference>
<evidence type="ECO:0000259" key="13">
    <source>
        <dbReference type="PROSITE" id="PS50002"/>
    </source>
</evidence>
<dbReference type="SUPFAM" id="SSF50044">
    <property type="entry name" value="SH3-domain"/>
    <property type="match status" value="1"/>
</dbReference>
<feature type="compositionally biased region" description="Polar residues" evidence="12">
    <location>
        <begin position="778"/>
        <end position="815"/>
    </location>
</feature>
<dbReference type="SMART" id="SM00326">
    <property type="entry name" value="SH3"/>
    <property type="match status" value="1"/>
</dbReference>
<dbReference type="Gene3D" id="1.20.1270.60">
    <property type="entry name" value="Arfaptin homology (AH) domain/BAR domain"/>
    <property type="match status" value="1"/>
</dbReference>
<keyword evidence="9" id="KW-0131">Cell cycle</keyword>
<dbReference type="PANTHER" id="PTHR23065">
    <property type="entry name" value="PROLINE-SERINE-THREONINE PHOSPHATASE INTERACTING PROTEIN 1"/>
    <property type="match status" value="1"/>
</dbReference>
<feature type="region of interest" description="Disordered" evidence="12">
    <location>
        <begin position="611"/>
        <end position="890"/>
    </location>
</feature>
<feature type="compositionally biased region" description="Polar residues" evidence="12">
    <location>
        <begin position="617"/>
        <end position="631"/>
    </location>
</feature>
<evidence type="ECO:0000313" key="15">
    <source>
        <dbReference type="EMBL" id="EEB08441.2"/>
    </source>
</evidence>
<dbReference type="GO" id="GO:0120104">
    <property type="term" value="C:mitotic actomyosin contractile ring, proximal layer"/>
    <property type="evidence" value="ECO:0000318"/>
    <property type="project" value="GO_Central"/>
</dbReference>
<dbReference type="GO" id="GO:0009898">
    <property type="term" value="C:cytoplasmic side of plasma membrane"/>
    <property type="evidence" value="ECO:0000318"/>
    <property type="project" value="GO_Central"/>
</dbReference>
<dbReference type="Gene3D" id="2.30.30.40">
    <property type="entry name" value="SH3 Domains"/>
    <property type="match status" value="1"/>
</dbReference>
<dbReference type="GO" id="GO:0051286">
    <property type="term" value="C:cell tip"/>
    <property type="evidence" value="ECO:0000269"/>
    <property type="project" value="JaponicusDB"/>
</dbReference>
<keyword evidence="2 10" id="KW-0728">SH3 domain</keyword>
<dbReference type="GO" id="GO:1903475">
    <property type="term" value="P:mitotic actomyosin contractile ring assembly"/>
    <property type="evidence" value="ECO:0007669"/>
    <property type="project" value="EnsemblFungi"/>
</dbReference>
<feature type="compositionally biased region" description="Polar residues" evidence="12">
    <location>
        <begin position="370"/>
        <end position="383"/>
    </location>
</feature>
<gene>
    <name evidence="16" type="primary">cdc15</name>
    <name evidence="15" type="ORF">SJAG_03596</name>
</gene>
<evidence type="ECO:0000256" key="9">
    <source>
        <dbReference type="ARBA" id="ARBA00023306"/>
    </source>
</evidence>
<keyword evidence="3" id="KW-0963">Cytoplasm</keyword>
<dbReference type="InterPro" id="IPR001452">
    <property type="entry name" value="SH3_domain"/>
</dbReference>
<evidence type="ECO:0000313" key="16">
    <source>
        <dbReference type="JaponicusDB" id="SJAG_03596"/>
    </source>
</evidence>
<evidence type="ECO:0000256" key="12">
    <source>
        <dbReference type="SAM" id="MobiDB-lite"/>
    </source>
</evidence>
<dbReference type="GeneID" id="7051304"/>
<evidence type="ECO:0000256" key="7">
    <source>
        <dbReference type="ARBA" id="ARBA00023054"/>
    </source>
</evidence>
<dbReference type="JaponicusDB" id="SJAG_03596">
    <property type="gene designation" value="cdc15"/>
</dbReference>
<dbReference type="GO" id="GO:0072583">
    <property type="term" value="P:clathrin-dependent endocytosis"/>
    <property type="evidence" value="ECO:0007669"/>
    <property type="project" value="EnsemblFungi"/>
</dbReference>
<dbReference type="GO" id="GO:0005826">
    <property type="term" value="C:actomyosin contractile ring"/>
    <property type="evidence" value="ECO:0000269"/>
    <property type="project" value="JaponicusDB"/>
</dbReference>
<keyword evidence="7 11" id="KW-0175">Coiled coil</keyword>
<evidence type="ECO:0000259" key="14">
    <source>
        <dbReference type="PROSITE" id="PS51741"/>
    </source>
</evidence>
<keyword evidence="8" id="KW-0206">Cytoskeleton</keyword>
<evidence type="ECO:0000256" key="6">
    <source>
        <dbReference type="ARBA" id="ARBA00022776"/>
    </source>
</evidence>
<dbReference type="VEuPathDB" id="FungiDB:SJAG_03596"/>
<keyword evidence="4" id="KW-0597">Phosphoprotein</keyword>
<dbReference type="GO" id="GO:0106006">
    <property type="term" value="F:cytoskeletal protein-membrane anchor activity"/>
    <property type="evidence" value="ECO:0007669"/>
    <property type="project" value="EnsemblFungi"/>
</dbReference>
<dbReference type="InterPro" id="IPR027267">
    <property type="entry name" value="AH/BAR_dom_sf"/>
</dbReference>
<feature type="compositionally biased region" description="Low complexity" evidence="12">
    <location>
        <begin position="845"/>
        <end position="861"/>
    </location>
</feature>
<feature type="region of interest" description="Disordered" evidence="12">
    <location>
        <begin position="320"/>
        <end position="385"/>
    </location>
</feature>
<organism evidence="15 17">
    <name type="scientific">Schizosaccharomyces japonicus (strain yFS275 / FY16936)</name>
    <name type="common">Fission yeast</name>
    <dbReference type="NCBI Taxonomy" id="402676"/>
    <lineage>
        <taxon>Eukaryota</taxon>
        <taxon>Fungi</taxon>
        <taxon>Dikarya</taxon>
        <taxon>Ascomycota</taxon>
        <taxon>Taphrinomycotina</taxon>
        <taxon>Schizosaccharomycetes</taxon>
        <taxon>Schizosaccharomycetales</taxon>
        <taxon>Schizosaccharomycetaceae</taxon>
        <taxon>Schizosaccharomyces</taxon>
    </lineage>
</organism>
<dbReference type="RefSeq" id="XP_002174734.2">
    <property type="nucleotide sequence ID" value="XM_002174698.2"/>
</dbReference>
<feature type="compositionally biased region" description="Polar residues" evidence="12">
    <location>
        <begin position="645"/>
        <end position="662"/>
    </location>
</feature>
<feature type="domain" description="SH3" evidence="13">
    <location>
        <begin position="895"/>
        <end position="956"/>
    </location>
</feature>
<reference evidence="15 17" key="1">
    <citation type="journal article" date="2011" name="Science">
        <title>Comparative functional genomics of the fission yeasts.</title>
        <authorList>
            <person name="Rhind N."/>
            <person name="Chen Z."/>
            <person name="Yassour M."/>
            <person name="Thompson D.A."/>
            <person name="Haas B.J."/>
            <person name="Habib N."/>
            <person name="Wapinski I."/>
            <person name="Roy S."/>
            <person name="Lin M.F."/>
            <person name="Heiman D.I."/>
            <person name="Young S.K."/>
            <person name="Furuya K."/>
            <person name="Guo Y."/>
            <person name="Pidoux A."/>
            <person name="Chen H.M."/>
            <person name="Robbertse B."/>
            <person name="Goldberg J.M."/>
            <person name="Aoki K."/>
            <person name="Bayne E.H."/>
            <person name="Berlin A.M."/>
            <person name="Desjardins C.A."/>
            <person name="Dobbs E."/>
            <person name="Dukaj L."/>
            <person name="Fan L."/>
            <person name="FitzGerald M.G."/>
            <person name="French C."/>
            <person name="Gujja S."/>
            <person name="Hansen K."/>
            <person name="Keifenheim D."/>
            <person name="Levin J.Z."/>
            <person name="Mosher R.A."/>
            <person name="Mueller C.A."/>
            <person name="Pfiffner J."/>
            <person name="Priest M."/>
            <person name="Russ C."/>
            <person name="Smialowska A."/>
            <person name="Swoboda P."/>
            <person name="Sykes S.M."/>
            <person name="Vaughn M."/>
            <person name="Vengrova S."/>
            <person name="Yoder R."/>
            <person name="Zeng Q."/>
            <person name="Allshire R."/>
            <person name="Baulcombe D."/>
            <person name="Birren B.W."/>
            <person name="Brown W."/>
            <person name="Ekwall K."/>
            <person name="Kellis M."/>
            <person name="Leatherwood J."/>
            <person name="Levin H."/>
            <person name="Margalit H."/>
            <person name="Martienssen R."/>
            <person name="Nieduszynski C.A."/>
            <person name="Spatafora J.W."/>
            <person name="Friedman N."/>
            <person name="Dalgaard J.Z."/>
            <person name="Baumann P."/>
            <person name="Niki H."/>
            <person name="Regev A."/>
            <person name="Nusbaum C."/>
        </authorList>
    </citation>
    <scope>NUCLEOTIDE SEQUENCE [LARGE SCALE GENOMIC DNA]</scope>
    <source>
        <strain evidence="17">yFS275 / FY16936</strain>
    </source>
</reference>
<comment type="subcellular location">
    <subcellularLocation>
        <location evidence="1">Cytoplasm</location>
        <location evidence="1">Cytoskeleton</location>
    </subcellularLocation>
</comment>
<dbReference type="PRINTS" id="PR00499">
    <property type="entry name" value="P67PHOX"/>
</dbReference>
<feature type="compositionally biased region" description="Polar residues" evidence="12">
    <location>
        <begin position="489"/>
        <end position="512"/>
    </location>
</feature>
<evidence type="ECO:0000256" key="3">
    <source>
        <dbReference type="ARBA" id="ARBA00022490"/>
    </source>
</evidence>
<protein>
    <submittedName>
        <fullName evidence="15">Cell division control protein Cdc15</fullName>
    </submittedName>
</protein>
<dbReference type="FunFam" id="2.30.30.40:FF:000164">
    <property type="entry name" value="Cell division control protein"/>
    <property type="match status" value="1"/>
</dbReference>
<dbReference type="AlphaFoldDB" id="B6K4N4"/>
<dbReference type="GO" id="GO:0110085">
    <property type="term" value="C:mitotic actomyosin contractile ring"/>
    <property type="evidence" value="ECO:0000269"/>
    <property type="project" value="JaponicusDB"/>
</dbReference>
<dbReference type="InterPro" id="IPR036028">
    <property type="entry name" value="SH3-like_dom_sf"/>
</dbReference>
<dbReference type="GO" id="GO:0005886">
    <property type="term" value="C:plasma membrane"/>
    <property type="evidence" value="ECO:0000318"/>
    <property type="project" value="GO_Central"/>
</dbReference>
<dbReference type="PROSITE" id="PS50002">
    <property type="entry name" value="SH3"/>
    <property type="match status" value="1"/>
</dbReference>
<dbReference type="PANTHER" id="PTHR23065:SF60">
    <property type="entry name" value="CELL DIVISION CONTROL PROTEIN 15"/>
    <property type="match status" value="1"/>
</dbReference>
<dbReference type="PRINTS" id="PR00452">
    <property type="entry name" value="SH3DOMAIN"/>
</dbReference>
<evidence type="ECO:0000256" key="1">
    <source>
        <dbReference type="ARBA" id="ARBA00004245"/>
    </source>
</evidence>
<dbReference type="HOGENOM" id="CLU_003525_0_0_1"/>
<feature type="compositionally biased region" description="Polar residues" evidence="12">
    <location>
        <begin position="681"/>
        <end position="698"/>
    </location>
</feature>
<dbReference type="SUPFAM" id="SSF103657">
    <property type="entry name" value="BAR/IMD domain-like"/>
    <property type="match status" value="1"/>
</dbReference>
<dbReference type="GO" id="GO:0030479">
    <property type="term" value="C:actin cortical patch"/>
    <property type="evidence" value="ECO:0007669"/>
    <property type="project" value="EnsemblFungi"/>
</dbReference>
<feature type="region of interest" description="Disordered" evidence="12">
    <location>
        <begin position="546"/>
        <end position="566"/>
    </location>
</feature>
<evidence type="ECO:0000256" key="2">
    <source>
        <dbReference type="ARBA" id="ARBA00022443"/>
    </source>
</evidence>
<evidence type="ECO:0000256" key="10">
    <source>
        <dbReference type="PROSITE-ProRule" id="PRU00192"/>
    </source>
</evidence>
<feature type="domain" description="F-BAR" evidence="14">
    <location>
        <begin position="21"/>
        <end position="274"/>
    </location>
</feature>
<dbReference type="InterPro" id="IPR031160">
    <property type="entry name" value="F_BAR_dom"/>
</dbReference>
<dbReference type="eggNOG" id="KOG2398">
    <property type="taxonomic scope" value="Eukaryota"/>
</dbReference>
<keyword evidence="6" id="KW-0498">Mitosis</keyword>
<sequence length="956" mass="106228">MDKSKDVQSLFSTDIALKANVKFQKHFWGNEDEILETFLAQFKHSLGLINALDKFYAERAVIEKEYSSKLSQLVQSNLELPLEGPAHDNVEAMKTETQNMANGHSSLSAQIDAELRPALKGFLSDSQDKHESLAFAIEELYQEKTTLEIELIEKKDAYEYNCQKLCTYNEQRAKLSGRELDRHAIKLRKAAISVQKSEEEYKETVENLQIVYDEWTNKWKKACDIFQQLEEYRIEFMKTSMWGYANVISTACVTDDESCERIRLTLEKSDLNSELEAFVKSHSAGNSPPDRPVFHDFFEDNHINLNWKQLTSNTASSLSKLNSSRTASPTRSFFSNLKHTPSAGSSSLSREASQKTIESEKRTTPPVNAPSISVSNAQSNLDDSLSPKMEFRPVQAQTVPSVVLPGSEGHNDVAHSTPTMQTHEADISRNMHEDTQPKQVPPPVNVTSDAEMDVEREQPALVNNRQPTNQQRPTSVNHSVNQHERVPITNPTTSASSTNLSFSRHGSPQKRTTSLKKKSIMERMARPTSPFRGNSFSRLSMYNDMTKDPAEADNKTTEPDDIDPRDNVVLNVGPNMLSVGEATTASVPAQNNGIDPIANAMAELSVSLKNRPRRGSATVNVNSQMEPTSPSRNRRDSTFGHRHSQSMITASNRGFASVTSLSDVEGSPRRTTLGAPPAAHTSAQMQRMSSSFINQTKQVFGGDPSNAVGKRESLRYSTSGRNRATSPMLTHRSPSPLTDALNRTTSRGATTPEPRGGSLHQKYQRSASPALSFDENNRSPSRLYTQRAASPNPMGSRSPSRMRQRATSPNPSIRNMSRPGSVIDLNDSEVKRPSSRAEYNGSRYGRPSSRQQLGRSGSGLQKNSSTLRSKSPTPSAISRQSRTDSRPAFTADGEPILGYVIALYDYQAQIPEELSFQKGDTMLVLRTQADGWWEGEIVNAHHPKRGLFPSNFVQTI</sequence>
<keyword evidence="5 15" id="KW-0132">Cell division</keyword>
<evidence type="ECO:0000256" key="4">
    <source>
        <dbReference type="ARBA" id="ARBA00022553"/>
    </source>
</evidence>
<dbReference type="Pfam" id="PF00018">
    <property type="entry name" value="SH3_1"/>
    <property type="match status" value="1"/>
</dbReference>
<dbReference type="Proteomes" id="UP000001744">
    <property type="component" value="Unassembled WGS sequence"/>
</dbReference>
<keyword evidence="17" id="KW-1185">Reference proteome</keyword>
<dbReference type="PROSITE" id="PS51741">
    <property type="entry name" value="F_BAR"/>
    <property type="match status" value="1"/>
</dbReference>
<dbReference type="OMA" id="TDSAVMD"/>
<dbReference type="GO" id="GO:0061171">
    <property type="term" value="P:establishment of bipolar cell polarity"/>
    <property type="evidence" value="ECO:0007669"/>
    <property type="project" value="EnsemblFungi"/>
</dbReference>
<dbReference type="GO" id="GO:0032178">
    <property type="term" value="C:medial membrane band"/>
    <property type="evidence" value="ECO:0007669"/>
    <property type="project" value="EnsemblFungi"/>
</dbReference>
<dbReference type="GO" id="GO:0071341">
    <property type="term" value="C:medial cortical node"/>
    <property type="evidence" value="ECO:0007669"/>
    <property type="project" value="EnsemblFungi"/>
</dbReference>
<dbReference type="Pfam" id="PF00611">
    <property type="entry name" value="FCH"/>
    <property type="match status" value="1"/>
</dbReference>
<evidence type="ECO:0000256" key="5">
    <source>
        <dbReference type="ARBA" id="ARBA00022618"/>
    </source>
</evidence>
<dbReference type="STRING" id="402676.B6K4N4"/>
<feature type="compositionally biased region" description="Polar residues" evidence="12">
    <location>
        <begin position="715"/>
        <end position="749"/>
    </location>
</feature>
<proteinExistence type="predicted"/>
<dbReference type="CDD" id="cd00174">
    <property type="entry name" value="SH3"/>
    <property type="match status" value="1"/>
</dbReference>
<dbReference type="EMBL" id="KE651167">
    <property type="protein sequence ID" value="EEB08441.2"/>
    <property type="molecule type" value="Genomic_DNA"/>
</dbReference>
<dbReference type="InterPro" id="IPR054713">
    <property type="entry name" value="GMIP/FCHO2-like_FCH"/>
</dbReference>
<dbReference type="Pfam" id="PF22699">
    <property type="entry name" value="GMIP-like_FCH"/>
    <property type="match status" value="1"/>
</dbReference>
<feature type="region of interest" description="Disordered" evidence="12">
    <location>
        <begin position="462"/>
        <end position="517"/>
    </location>
</feature>
<feature type="compositionally biased region" description="Polar residues" evidence="12">
    <location>
        <begin position="320"/>
        <end position="339"/>
    </location>
</feature>
<dbReference type="GO" id="GO:0005737">
    <property type="term" value="C:cytoplasm"/>
    <property type="evidence" value="ECO:0000318"/>
    <property type="project" value="GO_Central"/>
</dbReference>
<dbReference type="GO" id="GO:1902408">
    <property type="term" value="P:mitotic cytokinesis, division site positioning"/>
    <property type="evidence" value="ECO:0000269"/>
    <property type="project" value="JaponicusDB"/>
</dbReference>
<feature type="compositionally biased region" description="Polar residues" evidence="12">
    <location>
        <begin position="862"/>
        <end position="880"/>
    </location>
</feature>